<feature type="region of interest" description="Disordered" evidence="7">
    <location>
        <begin position="277"/>
        <end position="297"/>
    </location>
</feature>
<proteinExistence type="predicted"/>
<dbReference type="Pfam" id="PF16282">
    <property type="entry name" value="SANT_DAMP1_like"/>
    <property type="match status" value="1"/>
</dbReference>
<dbReference type="GO" id="GO:0035267">
    <property type="term" value="C:NuA4 histone acetyltransferase complex"/>
    <property type="evidence" value="ECO:0007669"/>
    <property type="project" value="InterPro"/>
</dbReference>
<keyword evidence="2" id="KW-0156">Chromatin regulator</keyword>
<sequence>MATGADAREILEWCGADNDAGPLSKKDILNSDMKKAKKASEAYKRPQGMPREVYALLYSDKKDAPPLLPSDTTQGYRTAKAKLGCKKVRPWKWMPFTNSARRDGTVLYHWRLVTEEGKDYPWSKYNKSVQVPVYSEQEYQQHLHDDGWTKSETDHLFDLAKRFDLRFIVVQDRYDHQQFRKRSVEDLKERYYSVCAKLAKVQPSTGSAAESYVFDASHERRRKDQLERLFNRTPEQVAEEEYLVQELRKMETQKKERARMAQDLQKLITAADTNTETQCAKRKATKRKLPQKHGAENPAVTETTGIKFPDCKSSGVTLRSQRMKLPSSVGQKKIKAIEQILAEQEVDVNPIPTEEIVQMFNDLRSDLVLLYQLKQAHGSCEYEEQTLRHRHEALLRTGGPRADVQAPPWGPSPRSRPPTPWERRSPPARGNKGSGSPVLHPSRKSRDSDAETHTHPIKRARLGCEQPDSNGGLSDGDDVNKLQERPGSVFTVRRC</sequence>
<dbReference type="EMBL" id="JAINUG010000044">
    <property type="protein sequence ID" value="KAJ8406239.1"/>
    <property type="molecule type" value="Genomic_DNA"/>
</dbReference>
<dbReference type="Gene3D" id="1.10.10.60">
    <property type="entry name" value="Homeodomain-like"/>
    <property type="match status" value="1"/>
</dbReference>
<evidence type="ECO:0000259" key="8">
    <source>
        <dbReference type="Pfam" id="PF05499"/>
    </source>
</evidence>
<feature type="compositionally biased region" description="Pro residues" evidence="7">
    <location>
        <begin position="408"/>
        <end position="420"/>
    </location>
</feature>
<evidence type="ECO:0000256" key="2">
    <source>
        <dbReference type="ARBA" id="ARBA00022853"/>
    </source>
</evidence>
<evidence type="ECO:0000256" key="4">
    <source>
        <dbReference type="ARBA" id="ARBA00023163"/>
    </source>
</evidence>
<comment type="subcellular location">
    <subcellularLocation>
        <location evidence="1">Nucleus</location>
    </subcellularLocation>
</comment>
<evidence type="ECO:0000256" key="3">
    <source>
        <dbReference type="ARBA" id="ARBA00023015"/>
    </source>
</evidence>
<evidence type="ECO:0000256" key="7">
    <source>
        <dbReference type="SAM" id="MobiDB-lite"/>
    </source>
</evidence>
<evidence type="ECO:0000313" key="11">
    <source>
        <dbReference type="Proteomes" id="UP001221898"/>
    </source>
</evidence>
<dbReference type="GO" id="GO:0003714">
    <property type="term" value="F:transcription corepressor activity"/>
    <property type="evidence" value="ECO:0007669"/>
    <property type="project" value="TreeGrafter"/>
</dbReference>
<dbReference type="GO" id="GO:0006338">
    <property type="term" value="P:chromatin remodeling"/>
    <property type="evidence" value="ECO:0007669"/>
    <property type="project" value="InterPro"/>
</dbReference>
<keyword evidence="3" id="KW-0805">Transcription regulation</keyword>
<feature type="compositionally biased region" description="Basic and acidic residues" evidence="7">
    <location>
        <begin position="444"/>
        <end position="454"/>
    </location>
</feature>
<dbReference type="InterPro" id="IPR008468">
    <property type="entry name" value="DMAP1"/>
</dbReference>
<dbReference type="GO" id="GO:0000122">
    <property type="term" value="P:negative regulation of transcription by RNA polymerase II"/>
    <property type="evidence" value="ECO:0007669"/>
    <property type="project" value="TreeGrafter"/>
</dbReference>
<feature type="domain" description="DNA methyltransferase 1-associated 1" evidence="8">
    <location>
        <begin position="239"/>
        <end position="395"/>
    </location>
</feature>
<feature type="region of interest" description="Disordered" evidence="7">
    <location>
        <begin position="398"/>
        <end position="495"/>
    </location>
</feature>
<dbReference type="PANTHER" id="PTHR12855:SF10">
    <property type="entry name" value="DNA METHYLTRANSFERASE 1-ASSOCIATED PROTEIN 1"/>
    <property type="match status" value="1"/>
</dbReference>
<dbReference type="Pfam" id="PF05499">
    <property type="entry name" value="DMAP1"/>
    <property type="match status" value="1"/>
</dbReference>
<evidence type="ECO:0000256" key="1">
    <source>
        <dbReference type="ARBA" id="ARBA00004123"/>
    </source>
</evidence>
<keyword evidence="4" id="KW-0804">Transcription</keyword>
<comment type="caution">
    <text evidence="10">The sequence shown here is derived from an EMBL/GenBank/DDBJ whole genome shotgun (WGS) entry which is preliminary data.</text>
</comment>
<evidence type="ECO:0000313" key="10">
    <source>
        <dbReference type="EMBL" id="KAJ8406239.1"/>
    </source>
</evidence>
<name>A0AAD7SP24_9TELE</name>
<gene>
    <name evidence="10" type="ORF">AAFF_G00304700</name>
</gene>
<feature type="domain" description="DAMP1 SANT/Myb-like" evidence="9">
    <location>
        <begin position="120"/>
        <end position="198"/>
    </location>
</feature>
<keyword evidence="11" id="KW-1185">Reference proteome</keyword>
<reference evidence="10" key="1">
    <citation type="journal article" date="2023" name="Science">
        <title>Genome structures resolve the early diversification of teleost fishes.</title>
        <authorList>
            <person name="Parey E."/>
            <person name="Louis A."/>
            <person name="Montfort J."/>
            <person name="Bouchez O."/>
            <person name="Roques C."/>
            <person name="Iampietro C."/>
            <person name="Lluch J."/>
            <person name="Castinel A."/>
            <person name="Donnadieu C."/>
            <person name="Desvignes T."/>
            <person name="Floi Bucao C."/>
            <person name="Jouanno E."/>
            <person name="Wen M."/>
            <person name="Mejri S."/>
            <person name="Dirks R."/>
            <person name="Jansen H."/>
            <person name="Henkel C."/>
            <person name="Chen W.J."/>
            <person name="Zahm M."/>
            <person name="Cabau C."/>
            <person name="Klopp C."/>
            <person name="Thompson A.W."/>
            <person name="Robinson-Rechavi M."/>
            <person name="Braasch I."/>
            <person name="Lecointre G."/>
            <person name="Bobe J."/>
            <person name="Postlethwait J.H."/>
            <person name="Berthelot C."/>
            <person name="Roest Crollius H."/>
            <person name="Guiguen Y."/>
        </authorList>
    </citation>
    <scope>NUCLEOTIDE SEQUENCE</scope>
    <source>
        <strain evidence="10">NC1722</strain>
    </source>
</reference>
<evidence type="ECO:0000259" key="9">
    <source>
        <dbReference type="Pfam" id="PF16282"/>
    </source>
</evidence>
<protein>
    <recommendedName>
        <fullName evidence="6">DNA methyltransferase 1-associated protein 1</fullName>
    </recommendedName>
</protein>
<dbReference type="AlphaFoldDB" id="A0AAD7SP24"/>
<dbReference type="GO" id="GO:0000812">
    <property type="term" value="C:Swr1 complex"/>
    <property type="evidence" value="ECO:0007669"/>
    <property type="project" value="TreeGrafter"/>
</dbReference>
<organism evidence="10 11">
    <name type="scientific">Aldrovandia affinis</name>
    <dbReference type="NCBI Taxonomy" id="143900"/>
    <lineage>
        <taxon>Eukaryota</taxon>
        <taxon>Metazoa</taxon>
        <taxon>Chordata</taxon>
        <taxon>Craniata</taxon>
        <taxon>Vertebrata</taxon>
        <taxon>Euteleostomi</taxon>
        <taxon>Actinopterygii</taxon>
        <taxon>Neopterygii</taxon>
        <taxon>Teleostei</taxon>
        <taxon>Notacanthiformes</taxon>
        <taxon>Halosauridae</taxon>
        <taxon>Aldrovandia</taxon>
    </lineage>
</organism>
<evidence type="ECO:0000256" key="6">
    <source>
        <dbReference type="ARBA" id="ARBA00067416"/>
    </source>
</evidence>
<keyword evidence="5" id="KW-0539">Nucleus</keyword>
<dbReference type="GO" id="GO:0006281">
    <property type="term" value="P:DNA repair"/>
    <property type="evidence" value="ECO:0007669"/>
    <property type="project" value="InterPro"/>
</dbReference>
<dbReference type="Proteomes" id="UP001221898">
    <property type="component" value="Unassembled WGS sequence"/>
</dbReference>
<dbReference type="PANTHER" id="PTHR12855">
    <property type="entry name" value="DNA METHYLTRANSFERASE 1-ASSOCIATED PROTEIN 1 FAMILY MEMBER"/>
    <property type="match status" value="1"/>
</dbReference>
<dbReference type="InterPro" id="IPR027109">
    <property type="entry name" value="Swc4/Dmap1"/>
</dbReference>
<evidence type="ECO:0000256" key="5">
    <source>
        <dbReference type="ARBA" id="ARBA00023242"/>
    </source>
</evidence>
<feature type="compositionally biased region" description="Basic residues" evidence="7">
    <location>
        <begin position="280"/>
        <end position="291"/>
    </location>
</feature>
<dbReference type="FunFam" id="1.10.10.60:FF:000087">
    <property type="entry name" value="DNA methyltransferase 1-associated protein 1"/>
    <property type="match status" value="1"/>
</dbReference>
<dbReference type="InterPro" id="IPR032563">
    <property type="entry name" value="DAMP1_SANT-like"/>
</dbReference>
<dbReference type="CDD" id="cd11658">
    <property type="entry name" value="SANT_DMAP1_like"/>
    <property type="match status" value="1"/>
</dbReference>
<accession>A0AAD7SP24</accession>